<dbReference type="InterPro" id="IPR009056">
    <property type="entry name" value="Cyt_c-like_dom"/>
</dbReference>
<gene>
    <name evidence="9" type="ORF">ACFPVW_01400</name>
</gene>
<reference evidence="10" key="1">
    <citation type="journal article" date="2019" name="Int. J. Syst. Evol. Microbiol.">
        <title>The Global Catalogue of Microorganisms (GCM) 10K type strain sequencing project: providing services to taxonomists for standard genome sequencing and annotation.</title>
        <authorList>
            <consortium name="The Broad Institute Genomics Platform"/>
            <consortium name="The Broad Institute Genome Sequencing Center for Infectious Disease"/>
            <person name="Wu L."/>
            <person name="Ma J."/>
        </authorList>
    </citation>
    <scope>NUCLEOTIDE SEQUENCE [LARGE SCALE GENOMIC DNA]</scope>
    <source>
        <strain evidence="10">KCTC 15012</strain>
    </source>
</reference>
<evidence type="ECO:0000256" key="3">
    <source>
        <dbReference type="ARBA" id="ARBA00022723"/>
    </source>
</evidence>
<keyword evidence="4" id="KW-0249">Electron transport</keyword>
<dbReference type="Proteomes" id="UP001596132">
    <property type="component" value="Unassembled WGS sequence"/>
</dbReference>
<evidence type="ECO:0000256" key="2">
    <source>
        <dbReference type="ARBA" id="ARBA00022617"/>
    </source>
</evidence>
<dbReference type="PANTHER" id="PTHR33751">
    <property type="entry name" value="CBB3-TYPE CYTOCHROME C OXIDASE SUBUNIT FIXP"/>
    <property type="match status" value="1"/>
</dbReference>
<evidence type="ECO:0000313" key="9">
    <source>
        <dbReference type="EMBL" id="MFC5704752.1"/>
    </source>
</evidence>
<proteinExistence type="predicted"/>
<dbReference type="EMBL" id="JBHSPP010000003">
    <property type="protein sequence ID" value="MFC5704752.1"/>
    <property type="molecule type" value="Genomic_DNA"/>
</dbReference>
<organism evidence="9 10">
    <name type="scientific">Aeromonas eucrenophila</name>
    <dbReference type="NCBI Taxonomy" id="649"/>
    <lineage>
        <taxon>Bacteria</taxon>
        <taxon>Pseudomonadati</taxon>
        <taxon>Pseudomonadota</taxon>
        <taxon>Gammaproteobacteria</taxon>
        <taxon>Aeromonadales</taxon>
        <taxon>Aeromonadaceae</taxon>
        <taxon>Aeromonas</taxon>
    </lineage>
</organism>
<keyword evidence="5 6" id="KW-0408">Iron</keyword>
<keyword evidence="2 6" id="KW-0349">Heme</keyword>
<keyword evidence="10" id="KW-1185">Reference proteome</keyword>
<feature type="chain" id="PRO_5045260138" evidence="7">
    <location>
        <begin position="22"/>
        <end position="101"/>
    </location>
</feature>
<evidence type="ECO:0000259" key="8">
    <source>
        <dbReference type="PROSITE" id="PS51007"/>
    </source>
</evidence>
<dbReference type="PROSITE" id="PS51007">
    <property type="entry name" value="CYTC"/>
    <property type="match status" value="1"/>
</dbReference>
<accession>A0ABW0Y6U0</accession>
<dbReference type="InterPro" id="IPR036909">
    <property type="entry name" value="Cyt_c-like_dom_sf"/>
</dbReference>
<protein>
    <submittedName>
        <fullName evidence="9">C-type cytochrome</fullName>
    </submittedName>
</protein>
<name>A0ABW0Y6U0_9GAMM</name>
<dbReference type="RefSeq" id="WP_033128998.1">
    <property type="nucleotide sequence ID" value="NZ_CDDF01000018.1"/>
</dbReference>
<keyword evidence="1" id="KW-0813">Transport</keyword>
<keyword evidence="7" id="KW-0732">Signal</keyword>
<feature type="signal peptide" evidence="7">
    <location>
        <begin position="1"/>
        <end position="21"/>
    </location>
</feature>
<evidence type="ECO:0000256" key="1">
    <source>
        <dbReference type="ARBA" id="ARBA00022448"/>
    </source>
</evidence>
<keyword evidence="3 6" id="KW-0479">Metal-binding</keyword>
<dbReference type="Gene3D" id="1.10.760.10">
    <property type="entry name" value="Cytochrome c-like domain"/>
    <property type="match status" value="1"/>
</dbReference>
<dbReference type="Pfam" id="PF00034">
    <property type="entry name" value="Cytochrom_C"/>
    <property type="match status" value="1"/>
</dbReference>
<feature type="domain" description="Cytochrome c" evidence="8">
    <location>
        <begin position="22"/>
        <end position="100"/>
    </location>
</feature>
<dbReference type="PANTHER" id="PTHR33751:SF9">
    <property type="entry name" value="CYTOCHROME C4"/>
    <property type="match status" value="1"/>
</dbReference>
<evidence type="ECO:0000256" key="6">
    <source>
        <dbReference type="PROSITE-ProRule" id="PRU00433"/>
    </source>
</evidence>
<evidence type="ECO:0000313" key="10">
    <source>
        <dbReference type="Proteomes" id="UP001596132"/>
    </source>
</evidence>
<dbReference type="SUPFAM" id="SSF46626">
    <property type="entry name" value="Cytochrome c"/>
    <property type="match status" value="1"/>
</dbReference>
<comment type="caution">
    <text evidence="9">The sequence shown here is derived from an EMBL/GenBank/DDBJ whole genome shotgun (WGS) entry which is preliminary data.</text>
</comment>
<evidence type="ECO:0000256" key="5">
    <source>
        <dbReference type="ARBA" id="ARBA00023004"/>
    </source>
</evidence>
<evidence type="ECO:0000256" key="7">
    <source>
        <dbReference type="SAM" id="SignalP"/>
    </source>
</evidence>
<sequence length="101" mass="10919">MQKWVYVLPLLALFSGQHARAADVDAGKAKAVLCAACHGPEGKASVPIYPNLAGQNAPYLLKQLKAFKDGQRKDPMMAPFMAPLTEADLENLAAYYASLKQ</sequence>
<evidence type="ECO:0000256" key="4">
    <source>
        <dbReference type="ARBA" id="ARBA00022982"/>
    </source>
</evidence>
<dbReference type="InterPro" id="IPR050597">
    <property type="entry name" value="Cytochrome_c_Oxidase_Subunit"/>
</dbReference>